<protein>
    <submittedName>
        <fullName evidence="2">Uncharacterized protein</fullName>
    </submittedName>
</protein>
<name>A0A328XSW4_9GAMM</name>
<organism evidence="2 3">
    <name type="scientific">Onishia taeanensis</name>
    <dbReference type="NCBI Taxonomy" id="284577"/>
    <lineage>
        <taxon>Bacteria</taxon>
        <taxon>Pseudomonadati</taxon>
        <taxon>Pseudomonadota</taxon>
        <taxon>Gammaproteobacteria</taxon>
        <taxon>Oceanospirillales</taxon>
        <taxon>Halomonadaceae</taxon>
        <taxon>Onishia</taxon>
    </lineage>
</organism>
<proteinExistence type="predicted"/>
<dbReference type="AlphaFoldDB" id="A0A328XSW4"/>
<reference evidence="2 3" key="1">
    <citation type="submission" date="2018-06" db="EMBL/GenBank/DDBJ databases">
        <title>Comparative analysis of microorganisms from saline springs in Andes Mountain Range, Colombia.</title>
        <authorList>
            <person name="Rubin E."/>
        </authorList>
    </citation>
    <scope>NUCLEOTIDE SEQUENCE [LARGE SCALE GENOMIC DNA]</scope>
    <source>
        <strain evidence="2 3">USBA-857</strain>
    </source>
</reference>
<feature type="region of interest" description="Disordered" evidence="1">
    <location>
        <begin position="50"/>
        <end position="69"/>
    </location>
</feature>
<dbReference type="Proteomes" id="UP000249700">
    <property type="component" value="Unassembled WGS sequence"/>
</dbReference>
<dbReference type="EMBL" id="QLSX01000003">
    <property type="protein sequence ID" value="RAR63102.1"/>
    <property type="molecule type" value="Genomic_DNA"/>
</dbReference>
<evidence type="ECO:0000256" key="1">
    <source>
        <dbReference type="SAM" id="MobiDB-lite"/>
    </source>
</evidence>
<accession>A0A328XSW4</accession>
<sequence>MQRFSMQDDRAVLRSGDRSLSSIHYLSTTYITYHCPPLPIHDQRAFPHRPASIVNNTSPGLTSDGAKIM</sequence>
<evidence type="ECO:0000313" key="3">
    <source>
        <dbReference type="Proteomes" id="UP000249700"/>
    </source>
</evidence>
<gene>
    <name evidence="2" type="ORF">BCL93_103335</name>
</gene>
<comment type="caution">
    <text evidence="2">The sequence shown here is derived from an EMBL/GenBank/DDBJ whole genome shotgun (WGS) entry which is preliminary data.</text>
</comment>
<evidence type="ECO:0000313" key="2">
    <source>
        <dbReference type="EMBL" id="RAR63102.1"/>
    </source>
</evidence>